<evidence type="ECO:0000313" key="3">
    <source>
        <dbReference type="EMBL" id="AWB96976.1"/>
    </source>
</evidence>
<dbReference type="KEGG" id="agm:DCE93_12430"/>
<keyword evidence="4" id="KW-1185">Reference proteome</keyword>
<feature type="region of interest" description="Disordered" evidence="1">
    <location>
        <begin position="1"/>
        <end position="41"/>
    </location>
</feature>
<evidence type="ECO:0000259" key="2">
    <source>
        <dbReference type="Pfam" id="PF01814"/>
    </source>
</evidence>
<name>A0A2S0X068_9MICO</name>
<protein>
    <submittedName>
        <fullName evidence="3">Hemerythrin domain-containing protein</fullName>
    </submittedName>
</protein>
<feature type="domain" description="Hemerythrin-like" evidence="2">
    <location>
        <begin position="47"/>
        <end position="176"/>
    </location>
</feature>
<organism evidence="3 4">
    <name type="scientific">Agromyces badenianii</name>
    <dbReference type="NCBI Taxonomy" id="2080742"/>
    <lineage>
        <taxon>Bacteria</taxon>
        <taxon>Bacillati</taxon>
        <taxon>Actinomycetota</taxon>
        <taxon>Actinomycetes</taxon>
        <taxon>Micrococcales</taxon>
        <taxon>Microbacteriaceae</taxon>
        <taxon>Agromyces</taxon>
    </lineage>
</organism>
<accession>A0A2S0X068</accession>
<evidence type="ECO:0000256" key="1">
    <source>
        <dbReference type="SAM" id="MobiDB-lite"/>
    </source>
</evidence>
<dbReference type="OrthoDB" id="5197650at2"/>
<dbReference type="InterPro" id="IPR012312">
    <property type="entry name" value="Hemerythrin-like"/>
</dbReference>
<dbReference type="Gene3D" id="1.20.120.520">
    <property type="entry name" value="nmb1532 protein domain like"/>
    <property type="match status" value="1"/>
</dbReference>
<dbReference type="Proteomes" id="UP000244729">
    <property type="component" value="Chromosome"/>
</dbReference>
<proteinExistence type="predicted"/>
<sequence length="255" mass="26845">MPATALPSSGDEPGRTPGRAPGREPGRTPGTPGPAPGTAKTCDASGMAEIHRFFRAGFGESRALVEGVAESDAAHADVVGDHLELLSVGLHAHHEGEDTMLWGTLETRAPSCAVHVARMKEQHAALLVHLNELDAALPAWRASGRSADAAGVLFALDGITAALAAHLPDEEANIVPVMEVTLTPKEIDALSEHGRKATPKGKTFEQLGAILAAQPDGGVEWQRAHLPGPVRLIWRLIGKPKYEANRAALTGRARR</sequence>
<gene>
    <name evidence="3" type="ORF">DCE93_12430</name>
</gene>
<evidence type="ECO:0000313" key="4">
    <source>
        <dbReference type="Proteomes" id="UP000244729"/>
    </source>
</evidence>
<dbReference type="CDD" id="cd12108">
    <property type="entry name" value="Hr-like"/>
    <property type="match status" value="1"/>
</dbReference>
<dbReference type="RefSeq" id="WP_108596769.1">
    <property type="nucleotide sequence ID" value="NZ_CP028913.1"/>
</dbReference>
<dbReference type="EMBL" id="CP028913">
    <property type="protein sequence ID" value="AWB96976.1"/>
    <property type="molecule type" value="Genomic_DNA"/>
</dbReference>
<reference evidence="3 4" key="1">
    <citation type="submission" date="2018-04" db="EMBL/GenBank/DDBJ databases">
        <authorList>
            <person name="Li J."/>
        </authorList>
    </citation>
    <scope>NUCLEOTIDE SEQUENCE [LARGE SCALE GENOMIC DNA]</scope>
    <source>
        <strain evidence="4">30A</strain>
    </source>
</reference>
<dbReference type="AlphaFoldDB" id="A0A2S0X068"/>
<dbReference type="Pfam" id="PF01814">
    <property type="entry name" value="Hemerythrin"/>
    <property type="match status" value="1"/>
</dbReference>